<sequence>MVSEILNTCISVQQATGYTCITRVICWSSAATIWRATEQNISSERRKHILPVKRATTPSSSPFNYKGINSY</sequence>
<comment type="caution">
    <text evidence="1">The sequence shown here is derived from an EMBL/GenBank/DDBJ whole genome shotgun (WGS) entry which is preliminary data.</text>
</comment>
<evidence type="ECO:0000313" key="2">
    <source>
        <dbReference type="Proteomes" id="UP000249819"/>
    </source>
</evidence>
<reference evidence="1 2" key="1">
    <citation type="submission" date="2018-06" db="EMBL/GenBank/DDBJ databases">
        <title>Genomic Encyclopedia of Archaeal and Bacterial Type Strains, Phase II (KMG-II): from individual species to whole genera.</title>
        <authorList>
            <person name="Goeker M."/>
        </authorList>
    </citation>
    <scope>NUCLEOTIDE SEQUENCE [LARGE SCALE GENOMIC DNA]</scope>
    <source>
        <strain evidence="1 2">DSM 29821</strain>
    </source>
</reference>
<organism evidence="1 2">
    <name type="scientific">Chitinophaga dinghuensis</name>
    <dbReference type="NCBI Taxonomy" id="1539050"/>
    <lineage>
        <taxon>Bacteria</taxon>
        <taxon>Pseudomonadati</taxon>
        <taxon>Bacteroidota</taxon>
        <taxon>Chitinophagia</taxon>
        <taxon>Chitinophagales</taxon>
        <taxon>Chitinophagaceae</taxon>
        <taxon>Chitinophaga</taxon>
    </lineage>
</organism>
<dbReference type="EMBL" id="QLMA01000005">
    <property type="protein sequence ID" value="RAJ80100.1"/>
    <property type="molecule type" value="Genomic_DNA"/>
</dbReference>
<evidence type="ECO:0000313" key="1">
    <source>
        <dbReference type="EMBL" id="RAJ80100.1"/>
    </source>
</evidence>
<gene>
    <name evidence="1" type="ORF">CLV59_105207</name>
</gene>
<dbReference type="AlphaFoldDB" id="A0A327VY31"/>
<proteinExistence type="predicted"/>
<name>A0A327VY31_9BACT</name>
<protein>
    <submittedName>
        <fullName evidence="1">Uncharacterized protein</fullName>
    </submittedName>
</protein>
<keyword evidence="2" id="KW-1185">Reference proteome</keyword>
<dbReference type="Proteomes" id="UP000249819">
    <property type="component" value="Unassembled WGS sequence"/>
</dbReference>
<accession>A0A327VY31</accession>